<protein>
    <submittedName>
        <fullName evidence="1">Uncharacterized protein</fullName>
    </submittedName>
</protein>
<keyword evidence="2" id="KW-1185">Reference proteome</keyword>
<name>A0AAN9UX76_9PEZI</name>
<comment type="caution">
    <text evidence="1">The sequence shown here is derived from an EMBL/GenBank/DDBJ whole genome shotgun (WGS) entry which is preliminary data.</text>
</comment>
<accession>A0AAN9UX76</accession>
<dbReference type="EMBL" id="JAKJXP020000003">
    <property type="protein sequence ID" value="KAK7757215.1"/>
    <property type="molecule type" value="Genomic_DNA"/>
</dbReference>
<evidence type="ECO:0000313" key="1">
    <source>
        <dbReference type="EMBL" id="KAK7757215.1"/>
    </source>
</evidence>
<sequence length="138" mass="15127">MSRYYPHPAYAEDQPLARTILMTHVETRAVTTGTLIGGGLFAYRSIRGLPHTVAVAAKTAPPLLRLGVPFLRTTGINVLWTMGLTSAGLAARMYGREDIEWRDRAWRLLENRGQLETDDWTYPGMAAGLAAWAGQGVG</sequence>
<dbReference type="AlphaFoldDB" id="A0AAN9UX76"/>
<proteinExistence type="predicted"/>
<reference evidence="1 2" key="1">
    <citation type="submission" date="2024-02" db="EMBL/GenBank/DDBJ databases">
        <title>De novo assembly and annotation of 12 fungi associated with fruit tree decline syndrome in Ontario, Canada.</title>
        <authorList>
            <person name="Sulman M."/>
            <person name="Ellouze W."/>
            <person name="Ilyukhin E."/>
        </authorList>
    </citation>
    <scope>NUCLEOTIDE SEQUENCE [LARGE SCALE GENOMIC DNA]</scope>
    <source>
        <strain evidence="1 2">M11/M66-122</strain>
    </source>
</reference>
<gene>
    <name evidence="1" type="ORF">SLS62_000764</name>
</gene>
<organism evidence="1 2">
    <name type="scientific">Diatrype stigma</name>
    <dbReference type="NCBI Taxonomy" id="117547"/>
    <lineage>
        <taxon>Eukaryota</taxon>
        <taxon>Fungi</taxon>
        <taxon>Dikarya</taxon>
        <taxon>Ascomycota</taxon>
        <taxon>Pezizomycotina</taxon>
        <taxon>Sordariomycetes</taxon>
        <taxon>Xylariomycetidae</taxon>
        <taxon>Xylariales</taxon>
        <taxon>Diatrypaceae</taxon>
        <taxon>Diatrype</taxon>
    </lineage>
</organism>
<dbReference type="Proteomes" id="UP001320420">
    <property type="component" value="Unassembled WGS sequence"/>
</dbReference>
<evidence type="ECO:0000313" key="2">
    <source>
        <dbReference type="Proteomes" id="UP001320420"/>
    </source>
</evidence>